<proteinExistence type="predicted"/>
<dbReference type="GO" id="GO:0006508">
    <property type="term" value="P:proteolysis"/>
    <property type="evidence" value="ECO:0007669"/>
    <property type="project" value="UniProtKB-KW"/>
</dbReference>
<reference evidence="3" key="1">
    <citation type="submission" date="2017-03" db="EMBL/GenBank/DDBJ databases">
        <title>Phytopthora megakarya and P. palmivora, two closely related causual agents of cacao black pod achieved similar genome size and gene model numbers by different mechanisms.</title>
        <authorList>
            <person name="Ali S."/>
            <person name="Shao J."/>
            <person name="Larry D.J."/>
            <person name="Kronmiller B."/>
            <person name="Shen D."/>
            <person name="Strem M.D."/>
            <person name="Melnick R.L."/>
            <person name="Guiltinan M.J."/>
            <person name="Tyler B.M."/>
            <person name="Meinhardt L.W."/>
            <person name="Bailey B.A."/>
        </authorList>
    </citation>
    <scope>NUCLEOTIDE SEQUENCE [LARGE SCALE GENOMIC DNA]</scope>
    <source>
        <strain evidence="3">zdho120</strain>
    </source>
</reference>
<accession>A0A225W9I4</accession>
<keyword evidence="2" id="KW-0645">Protease</keyword>
<dbReference type="Proteomes" id="UP000198211">
    <property type="component" value="Unassembled WGS sequence"/>
</dbReference>
<dbReference type="AlphaFoldDB" id="A0A225W9I4"/>
<comment type="caution">
    <text evidence="2">The sequence shown here is derived from an EMBL/GenBank/DDBJ whole genome shotgun (WGS) entry which is preliminary data.</text>
</comment>
<organism evidence="2 3">
    <name type="scientific">Phytophthora megakarya</name>
    <dbReference type="NCBI Taxonomy" id="4795"/>
    <lineage>
        <taxon>Eukaryota</taxon>
        <taxon>Sar</taxon>
        <taxon>Stramenopiles</taxon>
        <taxon>Oomycota</taxon>
        <taxon>Peronosporomycetes</taxon>
        <taxon>Peronosporales</taxon>
        <taxon>Peronosporaceae</taxon>
        <taxon>Phytophthora</taxon>
    </lineage>
</organism>
<dbReference type="EMBL" id="NBNE01001384">
    <property type="protein sequence ID" value="OWZ14242.1"/>
    <property type="molecule type" value="Genomic_DNA"/>
</dbReference>
<protein>
    <submittedName>
        <fullName evidence="2">Serine protease</fullName>
    </submittedName>
</protein>
<dbReference type="OrthoDB" id="166650at2759"/>
<feature type="domain" description="ZSWIM1/3 RNaseH-like" evidence="1">
    <location>
        <begin position="6"/>
        <end position="64"/>
    </location>
</feature>
<name>A0A225W9I4_9STRA</name>
<dbReference type="GO" id="GO:0008233">
    <property type="term" value="F:peptidase activity"/>
    <property type="evidence" value="ECO:0007669"/>
    <property type="project" value="UniProtKB-KW"/>
</dbReference>
<keyword evidence="3" id="KW-1185">Reference proteome</keyword>
<dbReference type="Pfam" id="PF21056">
    <property type="entry name" value="ZSWIM1-3_RNaseH-like"/>
    <property type="match status" value="1"/>
</dbReference>
<evidence type="ECO:0000313" key="2">
    <source>
        <dbReference type="EMBL" id="OWZ14242.1"/>
    </source>
</evidence>
<keyword evidence="2" id="KW-0378">Hydrolase</keyword>
<evidence type="ECO:0000259" key="1">
    <source>
        <dbReference type="Pfam" id="PF21056"/>
    </source>
</evidence>
<evidence type="ECO:0000313" key="3">
    <source>
        <dbReference type="Proteomes" id="UP000198211"/>
    </source>
</evidence>
<dbReference type="InterPro" id="IPR048324">
    <property type="entry name" value="ZSWIM1-3_RNaseH-like"/>
</dbReference>
<sequence length="143" mass="16151">MLHSLKQVEGSEVLLIQDDSDITCGIVLQTRVEKLTLEQWCENLTLDFTHGTNNLDFHLGGFVAYGPWNTCVRLPGIEREGRNHDYGFLMLQAEESSCMAENPDFRDRQILCGVACIGEMISRRFCTPLPISCIGILEENTEK</sequence>
<gene>
    <name evidence="2" type="ORF">PHMEG_00012313</name>
</gene>